<keyword evidence="3" id="KW-1185">Reference proteome</keyword>
<proteinExistence type="predicted"/>
<dbReference type="InterPro" id="IPR010520">
    <property type="entry name" value="FrsA-like"/>
</dbReference>
<evidence type="ECO:0000256" key="1">
    <source>
        <dbReference type="SAM" id="SignalP"/>
    </source>
</evidence>
<feature type="signal peptide" evidence="1">
    <location>
        <begin position="1"/>
        <end position="24"/>
    </location>
</feature>
<dbReference type="KEGG" id="hbs:IPV69_00920"/>
<evidence type="ECO:0000313" key="3">
    <source>
        <dbReference type="Proteomes" id="UP000593765"/>
    </source>
</evidence>
<dbReference type="EMBL" id="CP063458">
    <property type="protein sequence ID" value="QOV89966.1"/>
    <property type="molecule type" value="Genomic_DNA"/>
</dbReference>
<dbReference type="SUPFAM" id="SSF53474">
    <property type="entry name" value="alpha/beta-Hydrolases"/>
    <property type="match status" value="1"/>
</dbReference>
<gene>
    <name evidence="2" type="ORF">IPV69_00920</name>
</gene>
<sequence length="379" mass="42132">MIHRVVRGAMCCLLTLLVSGPVFSEAASRSLRPMDESLVRHFAVPPAFVGKLGTYRSPLLFDDGTSVKTPQDWQRRRQEILGYWHKTMGAWPAVIDKPRIEYLEKSQREGFTQHKVKVETAVGQMTGGYLLVPPGEGPFPAVFVPFYDAETSAGINPKAKTFRDFAYQLTRRGFVTLSIGSPGGDARKPDTAGNVLQPLSYLGYIAANGYQALASLPYVDGRRIGIVGHSYGGKWAMFGSCLYEKYAAGVWSDGGIVWDEPRSNVNYWEPWYLGLEAGKTRKPGLLNPENPRMGAYKTLVETGHDLHELHALMAPRPFLVSGGSEDQPSRWVPLNHAVAVNKLLGHENRVAMTNRPKHDPTEESNGVIYAFFEYFLGRE</sequence>
<dbReference type="Proteomes" id="UP000593765">
    <property type="component" value="Chromosome"/>
</dbReference>
<accession>A0A7M2WWW2</accession>
<dbReference type="Pfam" id="PF06500">
    <property type="entry name" value="FrsA-like"/>
    <property type="match status" value="1"/>
</dbReference>
<dbReference type="Gene3D" id="3.40.50.1820">
    <property type="entry name" value="alpha/beta hydrolase"/>
    <property type="match status" value="1"/>
</dbReference>
<dbReference type="InterPro" id="IPR029058">
    <property type="entry name" value="AB_hydrolase_fold"/>
</dbReference>
<evidence type="ECO:0000313" key="2">
    <source>
        <dbReference type="EMBL" id="QOV89966.1"/>
    </source>
</evidence>
<reference evidence="2 3" key="1">
    <citation type="submission" date="2020-10" db="EMBL/GenBank/DDBJ databases">
        <title>Wide distribution of Phycisphaera-like planctomycetes from WD2101 soil group in peatlands and genome analysis of the first cultivated representative.</title>
        <authorList>
            <person name="Dedysh S.N."/>
            <person name="Beletsky A.V."/>
            <person name="Ivanova A."/>
            <person name="Kulichevskaya I.S."/>
            <person name="Suzina N.E."/>
            <person name="Philippov D.A."/>
            <person name="Rakitin A.L."/>
            <person name="Mardanov A.V."/>
            <person name="Ravin N.V."/>
        </authorList>
    </citation>
    <scope>NUCLEOTIDE SEQUENCE [LARGE SCALE GENOMIC DNA]</scope>
    <source>
        <strain evidence="2 3">M1803</strain>
    </source>
</reference>
<dbReference type="RefSeq" id="WP_206293032.1">
    <property type="nucleotide sequence ID" value="NZ_CP063458.1"/>
</dbReference>
<name>A0A7M2WWW2_9BACT</name>
<protein>
    <submittedName>
        <fullName evidence="2">Prolyl oligopeptidase family serine peptidase</fullName>
    </submittedName>
</protein>
<organism evidence="2 3">
    <name type="scientific">Humisphaera borealis</name>
    <dbReference type="NCBI Taxonomy" id="2807512"/>
    <lineage>
        <taxon>Bacteria</taxon>
        <taxon>Pseudomonadati</taxon>
        <taxon>Planctomycetota</taxon>
        <taxon>Phycisphaerae</taxon>
        <taxon>Tepidisphaerales</taxon>
        <taxon>Tepidisphaeraceae</taxon>
        <taxon>Humisphaera</taxon>
    </lineage>
</organism>
<dbReference type="AlphaFoldDB" id="A0A7M2WWW2"/>
<feature type="chain" id="PRO_5034451418" evidence="1">
    <location>
        <begin position="25"/>
        <end position="379"/>
    </location>
</feature>
<keyword evidence="1" id="KW-0732">Signal</keyword>